<evidence type="ECO:0000256" key="2">
    <source>
        <dbReference type="ARBA" id="ARBA00012251"/>
    </source>
</evidence>
<dbReference type="EC" id="2.3.2.31" evidence="2"/>
<evidence type="ECO:0000256" key="4">
    <source>
        <dbReference type="ARBA" id="ARBA00022723"/>
    </source>
</evidence>
<dbReference type="Pfam" id="PF01485">
    <property type="entry name" value="IBR"/>
    <property type="match status" value="1"/>
</dbReference>
<feature type="region of interest" description="Disordered" evidence="10">
    <location>
        <begin position="1"/>
        <end position="39"/>
    </location>
</feature>
<evidence type="ECO:0000256" key="5">
    <source>
        <dbReference type="ARBA" id="ARBA00022737"/>
    </source>
</evidence>
<keyword evidence="5" id="KW-0677">Repeat</keyword>
<keyword evidence="8" id="KW-0862">Zinc</keyword>
<evidence type="ECO:0000256" key="6">
    <source>
        <dbReference type="ARBA" id="ARBA00022771"/>
    </source>
</evidence>
<name>A0ABR4HY28_9EURO</name>
<evidence type="ECO:0000256" key="10">
    <source>
        <dbReference type="SAM" id="MobiDB-lite"/>
    </source>
</evidence>
<dbReference type="EMBL" id="JBFXLT010000008">
    <property type="protein sequence ID" value="KAL2820004.1"/>
    <property type="molecule type" value="Genomic_DNA"/>
</dbReference>
<dbReference type="PROSITE" id="PS50089">
    <property type="entry name" value="ZF_RING_2"/>
    <property type="match status" value="1"/>
</dbReference>
<dbReference type="InterPro" id="IPR013083">
    <property type="entry name" value="Znf_RING/FYVE/PHD"/>
</dbReference>
<accession>A0ABR4HY28</accession>
<dbReference type="InterPro" id="IPR031127">
    <property type="entry name" value="E3_UB_ligase_RBR"/>
</dbReference>
<keyword evidence="6 9" id="KW-0863">Zinc-finger</keyword>
<evidence type="ECO:0000313" key="13">
    <source>
        <dbReference type="EMBL" id="KAL2820004.1"/>
    </source>
</evidence>
<evidence type="ECO:0000313" key="14">
    <source>
        <dbReference type="Proteomes" id="UP001610334"/>
    </source>
</evidence>
<dbReference type="Proteomes" id="UP001610334">
    <property type="component" value="Unassembled WGS sequence"/>
</dbReference>
<keyword evidence="7" id="KW-0833">Ubl conjugation pathway</keyword>
<organism evidence="13 14">
    <name type="scientific">Aspergillus granulosus</name>
    <dbReference type="NCBI Taxonomy" id="176169"/>
    <lineage>
        <taxon>Eukaryota</taxon>
        <taxon>Fungi</taxon>
        <taxon>Dikarya</taxon>
        <taxon>Ascomycota</taxon>
        <taxon>Pezizomycotina</taxon>
        <taxon>Eurotiomycetes</taxon>
        <taxon>Eurotiomycetidae</taxon>
        <taxon>Eurotiales</taxon>
        <taxon>Aspergillaceae</taxon>
        <taxon>Aspergillus</taxon>
        <taxon>Aspergillus subgen. Nidulantes</taxon>
    </lineage>
</organism>
<feature type="domain" description="RING-type" evidence="12">
    <location>
        <begin position="124"/>
        <end position="386"/>
    </location>
</feature>
<reference evidence="13 14" key="1">
    <citation type="submission" date="2024-07" db="EMBL/GenBank/DDBJ databases">
        <title>Section-level genome sequencing and comparative genomics of Aspergillus sections Usti and Cavernicolus.</title>
        <authorList>
            <consortium name="Lawrence Berkeley National Laboratory"/>
            <person name="Nybo J.L."/>
            <person name="Vesth T.C."/>
            <person name="Theobald S."/>
            <person name="Frisvad J.C."/>
            <person name="Larsen T.O."/>
            <person name="Kjaerboelling I."/>
            <person name="Rothschild-Mancinelli K."/>
            <person name="Lyhne E.K."/>
            <person name="Kogle M.E."/>
            <person name="Barry K."/>
            <person name="Clum A."/>
            <person name="Na H."/>
            <person name="Ledsgaard L."/>
            <person name="Lin J."/>
            <person name="Lipzen A."/>
            <person name="Kuo A."/>
            <person name="Riley R."/>
            <person name="Mondo S."/>
            <person name="Labutti K."/>
            <person name="Haridas S."/>
            <person name="Pangalinan J."/>
            <person name="Salamov A.A."/>
            <person name="Simmons B.A."/>
            <person name="Magnuson J.K."/>
            <person name="Chen J."/>
            <person name="Drula E."/>
            <person name="Henrissat B."/>
            <person name="Wiebenga A."/>
            <person name="Lubbers R.J."/>
            <person name="Gomes A.C."/>
            <person name="Makela M.R."/>
            <person name="Stajich J."/>
            <person name="Grigoriev I.V."/>
            <person name="Mortensen U.H."/>
            <person name="De Vries R.P."/>
            <person name="Baker S.E."/>
            <person name="Andersen M.R."/>
        </authorList>
    </citation>
    <scope>NUCLEOTIDE SEQUENCE [LARGE SCALE GENOMIC DNA]</scope>
    <source>
        <strain evidence="13 14">CBS 588.65</strain>
    </source>
</reference>
<evidence type="ECO:0000256" key="7">
    <source>
        <dbReference type="ARBA" id="ARBA00022786"/>
    </source>
</evidence>
<evidence type="ECO:0000259" key="11">
    <source>
        <dbReference type="PROSITE" id="PS50089"/>
    </source>
</evidence>
<dbReference type="PANTHER" id="PTHR11685">
    <property type="entry name" value="RBR FAMILY RING FINGER AND IBR DOMAIN-CONTAINING"/>
    <property type="match status" value="1"/>
</dbReference>
<evidence type="ECO:0000256" key="3">
    <source>
        <dbReference type="ARBA" id="ARBA00022679"/>
    </source>
</evidence>
<comment type="caution">
    <text evidence="13">The sequence shown here is derived from an EMBL/GenBank/DDBJ whole genome shotgun (WGS) entry which is preliminary data.</text>
</comment>
<keyword evidence="14" id="KW-1185">Reference proteome</keyword>
<evidence type="ECO:0000259" key="12">
    <source>
        <dbReference type="PROSITE" id="PS51873"/>
    </source>
</evidence>
<comment type="catalytic activity">
    <reaction evidence="1">
        <text>[E2 ubiquitin-conjugating enzyme]-S-ubiquitinyl-L-cysteine + [acceptor protein]-L-lysine = [E2 ubiquitin-conjugating enzyme]-L-cysteine + [acceptor protein]-N(6)-ubiquitinyl-L-lysine.</text>
        <dbReference type="EC" id="2.3.2.31"/>
    </reaction>
</comment>
<feature type="domain" description="RING-type" evidence="11">
    <location>
        <begin position="128"/>
        <end position="186"/>
    </location>
</feature>
<dbReference type="InterPro" id="IPR001841">
    <property type="entry name" value="Znf_RING"/>
</dbReference>
<dbReference type="CDD" id="cd20335">
    <property type="entry name" value="BRcat_RBR"/>
    <property type="match status" value="1"/>
</dbReference>
<dbReference type="Gene3D" id="1.20.120.1750">
    <property type="match status" value="1"/>
</dbReference>
<evidence type="ECO:0000256" key="1">
    <source>
        <dbReference type="ARBA" id="ARBA00001798"/>
    </source>
</evidence>
<gene>
    <name evidence="13" type="ORF">BJX63DRAFT_334751</name>
</gene>
<keyword evidence="4" id="KW-0479">Metal-binding</keyword>
<dbReference type="Gene3D" id="3.30.40.10">
    <property type="entry name" value="Zinc/RING finger domain, C3HC4 (zinc finger)"/>
    <property type="match status" value="1"/>
</dbReference>
<dbReference type="SMART" id="SM00647">
    <property type="entry name" value="IBR"/>
    <property type="match status" value="1"/>
</dbReference>
<protein>
    <recommendedName>
        <fullName evidence="2">RBR-type E3 ubiquitin transferase</fullName>
        <ecNumber evidence="2">2.3.2.31</ecNumber>
    </recommendedName>
</protein>
<dbReference type="InterPro" id="IPR002867">
    <property type="entry name" value="IBR_dom"/>
</dbReference>
<dbReference type="SUPFAM" id="SSF57850">
    <property type="entry name" value="RING/U-box"/>
    <property type="match status" value="3"/>
</dbReference>
<dbReference type="InterPro" id="IPR044066">
    <property type="entry name" value="TRIAD_supradom"/>
</dbReference>
<evidence type="ECO:0000256" key="9">
    <source>
        <dbReference type="PROSITE-ProRule" id="PRU00175"/>
    </source>
</evidence>
<dbReference type="PROSITE" id="PS51873">
    <property type="entry name" value="TRIAD"/>
    <property type="match status" value="1"/>
</dbReference>
<proteinExistence type="predicted"/>
<evidence type="ECO:0000256" key="8">
    <source>
        <dbReference type="ARBA" id="ARBA00022833"/>
    </source>
</evidence>
<sequence length="389" mass="42769">MMVFSNERQQRSWNPPPDETLKDASMPSSSSPSIHGEVVSPLSPLSPQHLFSTDGGNNTASLSREGGFSSILHATSPLDVESPPWMECCWSDATTASAVLSLLHKDPMGPPSNMSERESTRCAPYITCSVCFEPLDPSLYPRTSIAADCDHTSMPGTYICTICLSRSLDTQISNSQTALLTCPLCHTILSDEEVERWASRPTFQVYDMARTWRILEDDVDFVKCINPDCGYGQLHTGGPGDPVVICANCGVRTCYTHRNIPWHEGVSCAEFEIMDQSSMVSENLMPGLPTELGLHGPRRGQLASEELLSQRTIQATTRACPSCHAATEKAGGCKYMRCKCSPNALLSLHSSAECRWIGGVCWHDWCWDCGIFWERGHLGVDCSFALYAR</sequence>
<keyword evidence="3" id="KW-0808">Transferase</keyword>